<proteinExistence type="predicted"/>
<protein>
    <submittedName>
        <fullName evidence="1">Uncharacterized protein</fullName>
    </submittedName>
</protein>
<dbReference type="EMBL" id="KZ825321">
    <property type="protein sequence ID" value="RAH48761.1"/>
    <property type="molecule type" value="Genomic_DNA"/>
</dbReference>
<dbReference type="Proteomes" id="UP000249057">
    <property type="component" value="Unassembled WGS sequence"/>
</dbReference>
<keyword evidence="2" id="KW-1185">Reference proteome</keyword>
<gene>
    <name evidence="1" type="ORF">BO95DRAFT_428990</name>
</gene>
<name>A0ACD1GHM3_9EURO</name>
<evidence type="ECO:0000313" key="1">
    <source>
        <dbReference type="EMBL" id="RAH48761.1"/>
    </source>
</evidence>
<accession>A0ACD1GHM3</accession>
<organism evidence="1 2">
    <name type="scientific">Aspergillus brunneoviolaceus CBS 621.78</name>
    <dbReference type="NCBI Taxonomy" id="1450534"/>
    <lineage>
        <taxon>Eukaryota</taxon>
        <taxon>Fungi</taxon>
        <taxon>Dikarya</taxon>
        <taxon>Ascomycota</taxon>
        <taxon>Pezizomycotina</taxon>
        <taxon>Eurotiomycetes</taxon>
        <taxon>Eurotiomycetidae</taxon>
        <taxon>Eurotiales</taxon>
        <taxon>Aspergillaceae</taxon>
        <taxon>Aspergillus</taxon>
        <taxon>Aspergillus subgen. Circumdati</taxon>
    </lineage>
</organism>
<reference evidence="1" key="1">
    <citation type="submission" date="2018-02" db="EMBL/GenBank/DDBJ databases">
        <title>The genomes of Aspergillus section Nigri reveals drivers in fungal speciation.</title>
        <authorList>
            <consortium name="DOE Joint Genome Institute"/>
            <person name="Vesth T.C."/>
            <person name="Nybo J."/>
            <person name="Theobald S."/>
            <person name="Brandl J."/>
            <person name="Frisvad J.C."/>
            <person name="Nielsen K.F."/>
            <person name="Lyhne E.K."/>
            <person name="Kogle M.E."/>
            <person name="Kuo A."/>
            <person name="Riley R."/>
            <person name="Clum A."/>
            <person name="Nolan M."/>
            <person name="Lipzen A."/>
            <person name="Salamov A."/>
            <person name="Henrissat B."/>
            <person name="Wiebenga A."/>
            <person name="De vries R.P."/>
            <person name="Grigoriev I.V."/>
            <person name="Mortensen U.H."/>
            <person name="Andersen M.R."/>
            <person name="Baker S.E."/>
        </authorList>
    </citation>
    <scope>NUCLEOTIDE SEQUENCE</scope>
    <source>
        <strain evidence="1">CBS 621.78</strain>
    </source>
</reference>
<evidence type="ECO:0000313" key="2">
    <source>
        <dbReference type="Proteomes" id="UP000249057"/>
    </source>
</evidence>
<sequence length="150" mass="17050">MWIISASSTRGPLALRLPPGAQHRRRDEEPVAAAGRGRAAAVRNSTRNHRRQGVPHHQHPVQALSGRPGHWDSGRARFVRHARGQQLIQRYIHSRRHLYIDELEQIQDGVHVTATIIDMGNANFELPIGAFQINKNGKQALRLARRIPWR</sequence>